<evidence type="ECO:0000256" key="6">
    <source>
        <dbReference type="ARBA" id="ARBA00023316"/>
    </source>
</evidence>
<keyword evidence="3 7" id="KW-0133">Cell shape</keyword>
<dbReference type="PROSITE" id="PS00924">
    <property type="entry name" value="ASP_GLU_RACEMASE_2"/>
    <property type="match status" value="1"/>
</dbReference>
<keyword evidence="4 7" id="KW-0573">Peptidoglycan synthesis</keyword>
<protein>
    <recommendedName>
        <fullName evidence="2 7">Glutamate racemase</fullName>
        <ecNumber evidence="2 7">5.1.1.3</ecNumber>
    </recommendedName>
</protein>
<dbReference type="PROSITE" id="PS00923">
    <property type="entry name" value="ASP_GLU_RACEMASE_1"/>
    <property type="match status" value="1"/>
</dbReference>
<evidence type="ECO:0000313" key="8">
    <source>
        <dbReference type="EMBL" id="BCJ91476.1"/>
    </source>
</evidence>
<evidence type="ECO:0000256" key="1">
    <source>
        <dbReference type="ARBA" id="ARBA00001602"/>
    </source>
</evidence>
<dbReference type="GO" id="GO:0009252">
    <property type="term" value="P:peptidoglycan biosynthetic process"/>
    <property type="evidence" value="ECO:0007669"/>
    <property type="project" value="UniProtKB-UniRule"/>
</dbReference>
<evidence type="ECO:0000256" key="2">
    <source>
        <dbReference type="ARBA" id="ARBA00013090"/>
    </source>
</evidence>
<dbReference type="InterPro" id="IPR004391">
    <property type="entry name" value="Glu_race"/>
</dbReference>
<dbReference type="HAMAP" id="MF_00258">
    <property type="entry name" value="Glu_racemase"/>
    <property type="match status" value="1"/>
</dbReference>
<dbReference type="GO" id="GO:0071555">
    <property type="term" value="P:cell wall organization"/>
    <property type="evidence" value="ECO:0007669"/>
    <property type="project" value="UniProtKB-KW"/>
</dbReference>
<proteinExistence type="inferred from homology"/>
<feature type="active site" description="Proton donor/acceptor" evidence="7">
    <location>
        <position position="93"/>
    </location>
</feature>
<dbReference type="GO" id="GO:0008360">
    <property type="term" value="P:regulation of cell shape"/>
    <property type="evidence" value="ECO:0007669"/>
    <property type="project" value="UniProtKB-KW"/>
</dbReference>
<feature type="binding site" evidence="7">
    <location>
        <begin position="94"/>
        <end position="95"/>
    </location>
    <ligand>
        <name>substrate</name>
    </ligand>
</feature>
<comment type="pathway">
    <text evidence="7">Cell wall biogenesis; peptidoglycan biosynthesis.</text>
</comment>
<dbReference type="NCBIfam" id="TIGR00067">
    <property type="entry name" value="glut_race"/>
    <property type="match status" value="1"/>
</dbReference>
<reference evidence="8 9" key="1">
    <citation type="submission" date="2020-08" db="EMBL/GenBank/DDBJ databases">
        <title>Genome sequence of Rhizobiales bacterium strain IZ6.</title>
        <authorList>
            <person name="Nakai R."/>
            <person name="Naganuma T."/>
        </authorList>
    </citation>
    <scope>NUCLEOTIDE SEQUENCE [LARGE SCALE GENOMIC DNA]</scope>
    <source>
        <strain evidence="8 9">IZ6</strain>
    </source>
</reference>
<feature type="active site" description="Proton donor/acceptor" evidence="7">
    <location>
        <position position="207"/>
    </location>
</feature>
<comment type="similarity">
    <text evidence="7">Belongs to the aspartate/glutamate racemases family.</text>
</comment>
<keyword evidence="6 7" id="KW-0961">Cell wall biogenesis/degradation</keyword>
<keyword evidence="9" id="KW-1185">Reference proteome</keyword>
<dbReference type="InterPro" id="IPR018187">
    <property type="entry name" value="Asp/Glu_racemase_AS_1"/>
</dbReference>
<comment type="catalytic activity">
    <reaction evidence="1 7">
        <text>L-glutamate = D-glutamate</text>
        <dbReference type="Rhea" id="RHEA:12813"/>
        <dbReference type="ChEBI" id="CHEBI:29985"/>
        <dbReference type="ChEBI" id="CHEBI:29986"/>
        <dbReference type="EC" id="5.1.1.3"/>
    </reaction>
</comment>
<dbReference type="GO" id="GO:0008881">
    <property type="term" value="F:glutamate racemase activity"/>
    <property type="evidence" value="ECO:0007669"/>
    <property type="project" value="UniProtKB-UniRule"/>
</dbReference>
<evidence type="ECO:0000313" key="9">
    <source>
        <dbReference type="Proteomes" id="UP000515317"/>
    </source>
</evidence>
<feature type="binding site" evidence="7">
    <location>
        <begin position="29"/>
        <end position="30"/>
    </location>
    <ligand>
        <name>substrate</name>
    </ligand>
</feature>
<dbReference type="UniPathway" id="UPA00219"/>
<evidence type="ECO:0000256" key="4">
    <source>
        <dbReference type="ARBA" id="ARBA00022984"/>
    </source>
</evidence>
<evidence type="ECO:0000256" key="3">
    <source>
        <dbReference type="ARBA" id="ARBA00022960"/>
    </source>
</evidence>
<dbReference type="PANTHER" id="PTHR21198:SF2">
    <property type="entry name" value="GLUTAMATE RACEMASE"/>
    <property type="match status" value="1"/>
</dbReference>
<evidence type="ECO:0000256" key="5">
    <source>
        <dbReference type="ARBA" id="ARBA00023235"/>
    </source>
</evidence>
<dbReference type="Proteomes" id="UP000515317">
    <property type="component" value="Chromosome"/>
</dbReference>
<feature type="binding site" evidence="7">
    <location>
        <begin position="61"/>
        <end position="62"/>
    </location>
    <ligand>
        <name>substrate</name>
    </ligand>
</feature>
<dbReference type="KEGG" id="tso:IZ6_22110"/>
<dbReference type="InterPro" id="IPR001920">
    <property type="entry name" value="Asp/Glu_race"/>
</dbReference>
<name>A0A6S6QPS2_9HYPH</name>
<accession>A0A6S6QPS2</accession>
<dbReference type="EMBL" id="AP023361">
    <property type="protein sequence ID" value="BCJ91476.1"/>
    <property type="molecule type" value="Genomic_DNA"/>
</dbReference>
<comment type="function">
    <text evidence="7">Provides the (R)-glutamate required for cell wall biosynthesis.</text>
</comment>
<dbReference type="Pfam" id="PF01177">
    <property type="entry name" value="Asp_Glu_race"/>
    <property type="match status" value="1"/>
</dbReference>
<gene>
    <name evidence="7 8" type="primary">murI</name>
    <name evidence="8" type="ORF">IZ6_22110</name>
</gene>
<dbReference type="InterPro" id="IPR033134">
    <property type="entry name" value="Asp/Glu_racemase_AS_2"/>
</dbReference>
<evidence type="ECO:0000256" key="7">
    <source>
        <dbReference type="HAMAP-Rule" id="MF_00258"/>
    </source>
</evidence>
<dbReference type="SUPFAM" id="SSF53681">
    <property type="entry name" value="Aspartate/glutamate racemase"/>
    <property type="match status" value="2"/>
</dbReference>
<sequence length="287" mass="30257">MVKFDLLAGTAAPNASAPRDRVPRILVFDSGLGGLTVHGEIARITPSAELIYVADTEVFPYGQLAEDVLIARVRAVIAEAVKLTEPDIAVIACNTASTLVLPVLRSAFDIPFVGTVPAIKPACEQSLSKRISVLATPGTVMRDYTRELVAVHAQSCDVTLVGSTRLAGFAQDELFGAPASDADLIEELRPAFVEKGGARTDIVVLACTHYPLILHRLVALAPWPVTFIDSAPAIARRTAQLLGDVKEGPQLPARAFFTGSEAAPPPLRAALGTYGLSDIQTLKVSGG</sequence>
<feature type="binding site" evidence="7">
    <location>
        <begin position="208"/>
        <end position="209"/>
    </location>
    <ligand>
        <name>substrate</name>
    </ligand>
</feature>
<keyword evidence="5 7" id="KW-0413">Isomerase</keyword>
<dbReference type="InterPro" id="IPR015942">
    <property type="entry name" value="Asp/Glu/hydantoin_racemase"/>
</dbReference>
<dbReference type="Gene3D" id="3.40.50.1860">
    <property type="match status" value="2"/>
</dbReference>
<dbReference type="EC" id="5.1.1.3" evidence="2 7"/>
<dbReference type="AlphaFoldDB" id="A0A6S6QPS2"/>
<organism evidence="8 9">
    <name type="scientific">Terrihabitans soli</name>
    <dbReference type="NCBI Taxonomy" id="708113"/>
    <lineage>
        <taxon>Bacteria</taxon>
        <taxon>Pseudomonadati</taxon>
        <taxon>Pseudomonadota</taxon>
        <taxon>Alphaproteobacteria</taxon>
        <taxon>Hyphomicrobiales</taxon>
        <taxon>Terrihabitans</taxon>
    </lineage>
</organism>
<dbReference type="PANTHER" id="PTHR21198">
    <property type="entry name" value="GLUTAMATE RACEMASE"/>
    <property type="match status" value="1"/>
</dbReference>